<dbReference type="SUPFAM" id="SSF109709">
    <property type="entry name" value="KorB DNA-binding domain-like"/>
    <property type="match status" value="1"/>
</dbReference>
<evidence type="ECO:0000259" key="1">
    <source>
        <dbReference type="Pfam" id="PF07506"/>
    </source>
</evidence>
<dbReference type="Gene3D" id="3.90.1530.10">
    <property type="entry name" value="Conserved hypothetical protein from pyrococcus furiosus pfu- 392566-001, ParB domain"/>
    <property type="match status" value="1"/>
</dbReference>
<dbReference type="PANTHER" id="PTHR33375:SF1">
    <property type="entry name" value="CHROMOSOME-PARTITIONING PROTEIN PARB-RELATED"/>
    <property type="match status" value="1"/>
</dbReference>
<dbReference type="Gene3D" id="1.10.10.2830">
    <property type="match status" value="1"/>
</dbReference>
<feature type="domain" description="RepB plasmid partition" evidence="1">
    <location>
        <begin position="101"/>
        <end position="282"/>
    </location>
</feature>
<dbReference type="STRING" id="420662.Mpe_A2984"/>
<proteinExistence type="predicted"/>
<dbReference type="GO" id="GO:0007059">
    <property type="term" value="P:chromosome segregation"/>
    <property type="evidence" value="ECO:0007669"/>
    <property type="project" value="TreeGrafter"/>
</dbReference>
<reference evidence="2 3" key="1">
    <citation type="journal article" date="2007" name="J. Bacteriol.">
        <title>Whole-genome analysis of the methyl tert-butyl ether-degrading beta-proteobacterium Methylibium petroleiphilum PM1.</title>
        <authorList>
            <person name="Kane S.R."/>
            <person name="Chakicherla A.Y."/>
            <person name="Chain P.S.G."/>
            <person name="Schmidt R."/>
            <person name="Shin M.W."/>
            <person name="Legler T.C."/>
            <person name="Scow K.M."/>
            <person name="Larimer F.W."/>
            <person name="Lucas S.M."/>
            <person name="Richardson P.M."/>
            <person name="Hristova K.R."/>
        </authorList>
    </citation>
    <scope>NUCLEOTIDE SEQUENCE [LARGE SCALE GENOMIC DNA]</scope>
    <source>
        <strain evidence="3">ATCC BAA-1232 / LMG 22953 / PM1</strain>
    </source>
</reference>
<organism evidence="2 3">
    <name type="scientific">Methylibium petroleiphilum (strain ATCC BAA-1232 / LMG 22953 / PM1)</name>
    <dbReference type="NCBI Taxonomy" id="420662"/>
    <lineage>
        <taxon>Bacteria</taxon>
        <taxon>Pseudomonadati</taxon>
        <taxon>Pseudomonadota</taxon>
        <taxon>Betaproteobacteria</taxon>
        <taxon>Burkholderiales</taxon>
        <taxon>Sphaerotilaceae</taxon>
        <taxon>Methylibium</taxon>
    </lineage>
</organism>
<protein>
    <recommendedName>
        <fullName evidence="1">RepB plasmid partition domain-containing protein</fullName>
    </recommendedName>
</protein>
<dbReference type="Pfam" id="PF07506">
    <property type="entry name" value="RepB"/>
    <property type="match status" value="1"/>
</dbReference>
<dbReference type="RefSeq" id="WP_011830565.1">
    <property type="nucleotide sequence ID" value="NC_008825.1"/>
</dbReference>
<dbReference type="InterPro" id="IPR011111">
    <property type="entry name" value="Plasmid_RepB"/>
</dbReference>
<name>A2SK48_METPP</name>
<evidence type="ECO:0000313" key="3">
    <source>
        <dbReference type="Proteomes" id="UP000000366"/>
    </source>
</evidence>
<sequence length="292" mass="32139">MTAIALGFVPEPITVSLDRILPSRKVPAGLATSRKFRQVKSSIEEVGLIEPLSVAALDAVSGHHLLLDGHVRLVALQALGHASASCLVAKDDEGYTYNNRINRLSTVQEHFMIRRAIERGVSQERLAKALGVDVSQIAKKVNLLEGICPEAVELFKDRQFSVELGRVLRKMKPTRQIECAELMLSANNLTVAYAEALLVATPAHALVSDKRARKISGVTPDQMARMEREMANLQGQYRLVEQSYGQDVLNLVLAKGYLIKLMENALVAKFLKAKHPDMHEQFVLIAAAVSLD</sequence>
<dbReference type="HOGENOM" id="CLU_080416_0_0_4"/>
<dbReference type="KEGG" id="mpt:Mpe_A2984"/>
<dbReference type="GO" id="GO:0005694">
    <property type="term" value="C:chromosome"/>
    <property type="evidence" value="ECO:0007669"/>
    <property type="project" value="TreeGrafter"/>
</dbReference>
<keyword evidence="3" id="KW-1185">Reference proteome</keyword>
<dbReference type="AlphaFoldDB" id="A2SK48"/>
<dbReference type="PANTHER" id="PTHR33375">
    <property type="entry name" value="CHROMOSOME-PARTITIONING PROTEIN PARB-RELATED"/>
    <property type="match status" value="1"/>
</dbReference>
<dbReference type="SUPFAM" id="SSF110849">
    <property type="entry name" value="ParB/Sulfiredoxin"/>
    <property type="match status" value="1"/>
</dbReference>
<gene>
    <name evidence="2" type="ordered locus">Mpe_A2984</name>
</gene>
<dbReference type="InterPro" id="IPR036086">
    <property type="entry name" value="ParB/Sulfiredoxin_sf"/>
</dbReference>
<accession>A2SK48</accession>
<dbReference type="eggNOG" id="COG1475">
    <property type="taxonomic scope" value="Bacteria"/>
</dbReference>
<dbReference type="EMBL" id="CP000555">
    <property type="protein sequence ID" value="ABM95937.1"/>
    <property type="molecule type" value="Genomic_DNA"/>
</dbReference>
<dbReference type="Proteomes" id="UP000000366">
    <property type="component" value="Chromosome"/>
</dbReference>
<dbReference type="InterPro" id="IPR050336">
    <property type="entry name" value="Chromosome_partition/occlusion"/>
</dbReference>
<evidence type="ECO:0000313" key="2">
    <source>
        <dbReference type="EMBL" id="ABM95937.1"/>
    </source>
</evidence>